<dbReference type="GO" id="GO:0005524">
    <property type="term" value="F:ATP binding"/>
    <property type="evidence" value="ECO:0007669"/>
    <property type="project" value="UniProtKB-KW"/>
</dbReference>
<dbReference type="GO" id="GO:0006397">
    <property type="term" value="P:mRNA processing"/>
    <property type="evidence" value="ECO:0007669"/>
    <property type="project" value="UniProtKB-KW"/>
</dbReference>
<evidence type="ECO:0000256" key="9">
    <source>
        <dbReference type="ARBA" id="ARBA00022741"/>
    </source>
</evidence>
<evidence type="ECO:0000256" key="6">
    <source>
        <dbReference type="ARBA" id="ARBA00022664"/>
    </source>
</evidence>
<dbReference type="GO" id="GO:0010608">
    <property type="term" value="P:post-transcriptional regulation of gene expression"/>
    <property type="evidence" value="ECO:0007669"/>
    <property type="project" value="UniProtKB-ARBA"/>
</dbReference>
<keyword evidence="6" id="KW-0507">mRNA processing</keyword>
<evidence type="ECO:0000259" key="20">
    <source>
        <dbReference type="Pfam" id="PF03828"/>
    </source>
</evidence>
<evidence type="ECO:0000256" key="10">
    <source>
        <dbReference type="ARBA" id="ARBA00022840"/>
    </source>
</evidence>
<evidence type="ECO:0000313" key="23">
    <source>
        <dbReference type="Proteomes" id="UP000694385"/>
    </source>
</evidence>
<evidence type="ECO:0000256" key="5">
    <source>
        <dbReference type="ARBA" id="ARBA00022490"/>
    </source>
</evidence>
<evidence type="ECO:0000256" key="12">
    <source>
        <dbReference type="ARBA" id="ARBA00023211"/>
    </source>
</evidence>
<evidence type="ECO:0000256" key="17">
    <source>
        <dbReference type="ARBA" id="ARBA00067347"/>
    </source>
</evidence>
<dbReference type="GO" id="GO:0046872">
    <property type="term" value="F:metal ion binding"/>
    <property type="evidence" value="ECO:0007669"/>
    <property type="project" value="UniProtKB-KW"/>
</dbReference>
<dbReference type="Gene3D" id="1.10.1410.10">
    <property type="match status" value="1"/>
</dbReference>
<keyword evidence="7" id="KW-0808">Transferase</keyword>
<dbReference type="SUPFAM" id="SSF81301">
    <property type="entry name" value="Nucleotidyltransferase"/>
    <property type="match status" value="1"/>
</dbReference>
<evidence type="ECO:0000256" key="15">
    <source>
        <dbReference type="ARBA" id="ARBA00059521"/>
    </source>
</evidence>
<dbReference type="InterPro" id="IPR043519">
    <property type="entry name" value="NT_sf"/>
</dbReference>
<evidence type="ECO:0000256" key="2">
    <source>
        <dbReference type="ARBA" id="ARBA00001946"/>
    </source>
</evidence>
<keyword evidence="10" id="KW-0067">ATP-binding</keyword>
<keyword evidence="9" id="KW-0547">Nucleotide-binding</keyword>
<reference evidence="22" key="1">
    <citation type="submission" date="2025-08" db="UniProtKB">
        <authorList>
            <consortium name="Ensembl"/>
        </authorList>
    </citation>
    <scope>IDENTIFICATION</scope>
</reference>
<comment type="function">
    <text evidence="15">Cytoplasmic poly(A) RNA polymerase that adds successive AMP monomers to the 3'-end of specific RNAs, forming a poly(A) tail. In contrast to the canonical nuclear poly(A) RNA polymerase, it only adds poly(A) to selected cytoplasmic mRNAs. Does not play a role in replication-dependent histone mRNA degradation. Adds a single nucleotide to the 3' end of specific miRNAs, monoadenylation stabilizes and prolongs the activity of some but not all miRNAs.</text>
</comment>
<dbReference type="PANTHER" id="PTHR12271:SF40">
    <property type="entry name" value="POLY(A) RNA POLYMERASE GLD2"/>
    <property type="match status" value="1"/>
</dbReference>
<sequence>MFPNSILGRPPFTPNHHQHSFFALSPTLYSHQQLIDAQFNFQNADLSRAVSLQQLTYGNVSPIQTSASPLFRGRKRLSDEQNLPLDGKRQRFHSPHQEYSMPPLFHAHYVPDIVRCVPPFRELSLLEPREITLPEAKDKLSQQILELFEACGQQVSDLKKKELCRAQLQTETQLLFPQSRLFLVGSSLNGFGTRSSDGDLCLVLKEEPVNQKTEARHILTLVHKHFCTRLSGYIERPQLIRAKVPIVKFRDKVSCVEFDLNVNNTVGIRNTFLLRTYAYLENRVRPLVLVIKKWASHHDIIDASRGTLSSYSFVLMVLHYLQTLPEPILPSLQKIYPESFSTAIQLHLVHKAPCNVPPYLSKNESSLGDLLLGFLKYYATEFDWNSQMISVREAKVIPRPDGIEWRNKYICVEGNATKTTSNILLFSYY</sequence>
<dbReference type="Pfam" id="PF22600">
    <property type="entry name" value="MTPAP-like_central"/>
    <property type="match status" value="1"/>
</dbReference>
<evidence type="ECO:0000256" key="1">
    <source>
        <dbReference type="ARBA" id="ARBA00001936"/>
    </source>
</evidence>
<evidence type="ECO:0000256" key="19">
    <source>
        <dbReference type="ARBA" id="ARBA00080581"/>
    </source>
</evidence>
<keyword evidence="23" id="KW-1185">Reference proteome</keyword>
<comment type="cofactor">
    <cofactor evidence="1">
        <name>Mn(2+)</name>
        <dbReference type="ChEBI" id="CHEBI:29035"/>
    </cofactor>
</comment>
<dbReference type="OMA" id="YATEFXP"/>
<dbReference type="Pfam" id="PF03828">
    <property type="entry name" value="PAP_assoc"/>
    <property type="match status" value="1"/>
</dbReference>
<feature type="domain" description="PAP-associated" evidence="20">
    <location>
        <begin position="366"/>
        <end position="412"/>
    </location>
</feature>
<evidence type="ECO:0000256" key="3">
    <source>
        <dbReference type="ARBA" id="ARBA00004496"/>
    </source>
</evidence>
<evidence type="ECO:0000313" key="22">
    <source>
        <dbReference type="Ensembl" id="ENSJJAP00000023568.1"/>
    </source>
</evidence>
<evidence type="ECO:0000256" key="11">
    <source>
        <dbReference type="ARBA" id="ARBA00022842"/>
    </source>
</evidence>
<name>A0A8C5LEJ4_JACJA</name>
<dbReference type="InterPro" id="IPR002058">
    <property type="entry name" value="PAP_assoc"/>
</dbReference>
<dbReference type="InterPro" id="IPR054708">
    <property type="entry name" value="MTPAP-like_central"/>
</dbReference>
<comment type="subunit">
    <text evidence="16">Interacts with CPEB1, CPEB2, CPSF1 and PABPC1. Interacts with QKI isoform QKI7; promoting recruitment to miRNA miR-122 and miR-122 stabilization.</text>
</comment>
<dbReference type="GeneTree" id="ENSGT00940000156640"/>
<evidence type="ECO:0000256" key="14">
    <source>
        <dbReference type="ARBA" id="ARBA00048830"/>
    </source>
</evidence>
<evidence type="ECO:0000256" key="7">
    <source>
        <dbReference type="ARBA" id="ARBA00022679"/>
    </source>
</evidence>
<dbReference type="Ensembl" id="ENSJJAT00000030145.1">
    <property type="protein sequence ID" value="ENSJJAP00000023568.1"/>
    <property type="gene ID" value="ENSJJAG00000023301.1"/>
</dbReference>
<keyword evidence="8" id="KW-0479">Metal-binding</keyword>
<dbReference type="AlphaFoldDB" id="A0A8C5LEJ4"/>
<organism evidence="22 23">
    <name type="scientific">Jaculus jaculus</name>
    <name type="common">Lesser Egyptian jerboa</name>
    <dbReference type="NCBI Taxonomy" id="51337"/>
    <lineage>
        <taxon>Eukaryota</taxon>
        <taxon>Metazoa</taxon>
        <taxon>Chordata</taxon>
        <taxon>Craniata</taxon>
        <taxon>Vertebrata</taxon>
        <taxon>Euteleostomi</taxon>
        <taxon>Mammalia</taxon>
        <taxon>Eutheria</taxon>
        <taxon>Euarchontoglires</taxon>
        <taxon>Glires</taxon>
        <taxon>Rodentia</taxon>
        <taxon>Myomorpha</taxon>
        <taxon>Dipodoidea</taxon>
        <taxon>Dipodidae</taxon>
        <taxon>Dipodinae</taxon>
        <taxon>Jaculus</taxon>
    </lineage>
</organism>
<dbReference type="FunFam" id="3.30.460.10:FF:000022">
    <property type="entry name" value="poly(A) RNA polymerase GLD2 isoform X1"/>
    <property type="match status" value="1"/>
</dbReference>
<dbReference type="EC" id="2.7.7.19" evidence="4"/>
<comment type="cofactor">
    <cofactor evidence="2">
        <name>Mg(2+)</name>
        <dbReference type="ChEBI" id="CHEBI:18420"/>
    </cofactor>
</comment>
<dbReference type="GO" id="GO:1990817">
    <property type="term" value="F:poly(A) RNA polymerase activity"/>
    <property type="evidence" value="ECO:0007669"/>
    <property type="project" value="UniProtKB-EC"/>
</dbReference>
<keyword evidence="5" id="KW-0963">Cytoplasm</keyword>
<evidence type="ECO:0000256" key="18">
    <source>
        <dbReference type="ARBA" id="ARBA00076410"/>
    </source>
</evidence>
<protein>
    <recommendedName>
        <fullName evidence="17">Poly(A) RNA polymerase GLD2</fullName>
        <ecNumber evidence="4">2.7.7.19</ecNumber>
    </recommendedName>
    <alternativeName>
        <fullName evidence="18">PAP-associated domain-containing protein 4</fullName>
    </alternativeName>
    <alternativeName>
        <fullName evidence="19">Terminal nucleotidyltransferase 2</fullName>
    </alternativeName>
</protein>
<reference evidence="22" key="2">
    <citation type="submission" date="2025-09" db="UniProtKB">
        <authorList>
            <consortium name="Ensembl"/>
        </authorList>
    </citation>
    <scope>IDENTIFICATION</scope>
</reference>
<comment type="subcellular location">
    <subcellularLocation>
        <location evidence="3">Cytoplasm</location>
    </subcellularLocation>
</comment>
<keyword evidence="12" id="KW-0464">Manganese</keyword>
<dbReference type="GO" id="GO:0031123">
    <property type="term" value="P:RNA 3'-end processing"/>
    <property type="evidence" value="ECO:0007669"/>
    <property type="project" value="TreeGrafter"/>
</dbReference>
<evidence type="ECO:0000256" key="13">
    <source>
        <dbReference type="ARBA" id="ARBA00038491"/>
    </source>
</evidence>
<dbReference type="SUPFAM" id="SSF81631">
    <property type="entry name" value="PAP/OAS1 substrate-binding domain"/>
    <property type="match status" value="1"/>
</dbReference>
<comment type="similarity">
    <text evidence="13">Belongs to the DNA polymerase type-B-like family. GLD2 subfamily.</text>
</comment>
<feature type="domain" description="Poly(A) RNA polymerase mitochondrial-like central palm" evidence="21">
    <location>
        <begin position="140"/>
        <end position="278"/>
    </location>
</feature>
<dbReference type="Proteomes" id="UP000694385">
    <property type="component" value="Unassembled WGS sequence"/>
</dbReference>
<evidence type="ECO:0000259" key="21">
    <source>
        <dbReference type="Pfam" id="PF22600"/>
    </source>
</evidence>
<evidence type="ECO:0000256" key="8">
    <source>
        <dbReference type="ARBA" id="ARBA00022723"/>
    </source>
</evidence>
<proteinExistence type="inferred from homology"/>
<comment type="catalytic activity">
    <reaction evidence="14">
        <text>RNA(n) + ATP = RNA(n)-3'-adenine ribonucleotide + diphosphate</text>
        <dbReference type="Rhea" id="RHEA:11332"/>
        <dbReference type="Rhea" id="RHEA-COMP:14527"/>
        <dbReference type="Rhea" id="RHEA-COMP:17347"/>
        <dbReference type="ChEBI" id="CHEBI:30616"/>
        <dbReference type="ChEBI" id="CHEBI:33019"/>
        <dbReference type="ChEBI" id="CHEBI:140395"/>
        <dbReference type="ChEBI" id="CHEBI:173115"/>
        <dbReference type="EC" id="2.7.7.19"/>
    </reaction>
</comment>
<dbReference type="FunFam" id="1.10.1410.10:FF:000007">
    <property type="entry name" value="poly(A) RNA polymerase GLD2 isoform X1"/>
    <property type="match status" value="1"/>
</dbReference>
<dbReference type="PANTHER" id="PTHR12271">
    <property type="entry name" value="POLY A POLYMERASE CID PAP -RELATED"/>
    <property type="match status" value="1"/>
</dbReference>
<dbReference type="CDD" id="cd05402">
    <property type="entry name" value="NT_PAP_TUTase"/>
    <property type="match status" value="1"/>
</dbReference>
<dbReference type="GO" id="GO:0005737">
    <property type="term" value="C:cytoplasm"/>
    <property type="evidence" value="ECO:0007669"/>
    <property type="project" value="UniProtKB-SubCell"/>
</dbReference>
<accession>A0A8C5LEJ4</accession>
<evidence type="ECO:0000256" key="4">
    <source>
        <dbReference type="ARBA" id="ARBA00012388"/>
    </source>
</evidence>
<keyword evidence="11" id="KW-0460">Magnesium</keyword>
<dbReference type="Gene3D" id="3.30.460.10">
    <property type="entry name" value="Beta Polymerase, domain 2"/>
    <property type="match status" value="1"/>
</dbReference>
<evidence type="ECO:0000256" key="16">
    <source>
        <dbReference type="ARBA" id="ARBA00064299"/>
    </source>
</evidence>